<accession>A0A291AX51</accession>
<name>A0A291AX51_9CAUD</name>
<sequence length="218" mass="24232">MLDKFLVLLERFVVAHELIAANSAKQPAAVTVANNTTKPVEIKVEGEDVIDTKPAKAKSEPEDDLDDEELEEKPKQKRTRGQSIKAAVEATKPKGPDVAKLREEIKTKAQAIGVGDSDDVADALEALLDKFNSRTVIKLKDEQVQDFAEGLQPIYIDLLRFENGQMATAMKKTEGADEFNDLLDKYDVSRVKDLPDADVETFHGEAKKLVSKYYDIED</sequence>
<gene>
    <name evidence="2" type="ORF">St162_gp10</name>
</gene>
<evidence type="ECO:0000313" key="3">
    <source>
        <dbReference type="Proteomes" id="UP000221254"/>
    </source>
</evidence>
<feature type="region of interest" description="Disordered" evidence="1">
    <location>
        <begin position="45"/>
        <end position="96"/>
    </location>
</feature>
<evidence type="ECO:0000256" key="1">
    <source>
        <dbReference type="SAM" id="MobiDB-lite"/>
    </source>
</evidence>
<reference evidence="2 3" key="1">
    <citation type="submission" date="2017-05" db="EMBL/GenBank/DDBJ databases">
        <title>The isolation and characterization of 16 novel Shigella-infecting phages from the environment.</title>
        <authorList>
            <person name="Doore S.M."/>
            <person name="Schrad J.R."/>
            <person name="Dover J.A."/>
            <person name="Parent K.N."/>
        </authorList>
    </citation>
    <scope>NUCLEOTIDE SEQUENCE [LARGE SCALE GENOMIC DNA]</scope>
</reference>
<feature type="compositionally biased region" description="Acidic residues" evidence="1">
    <location>
        <begin position="61"/>
        <end position="71"/>
    </location>
</feature>
<keyword evidence="3" id="KW-1185">Reference proteome</keyword>
<proteinExistence type="predicted"/>
<dbReference type="Proteomes" id="UP000221254">
    <property type="component" value="Segment"/>
</dbReference>
<dbReference type="EMBL" id="MF158037">
    <property type="protein sequence ID" value="ATE85595.1"/>
    <property type="molecule type" value="Genomic_DNA"/>
</dbReference>
<evidence type="ECO:0000313" key="2">
    <source>
        <dbReference type="EMBL" id="ATE85595.1"/>
    </source>
</evidence>
<organism evidence="2 3">
    <name type="scientific">Salmonella phage St162</name>
    <dbReference type="NCBI Taxonomy" id="2024312"/>
    <lineage>
        <taxon>Viruses</taxon>
        <taxon>Duplodnaviria</taxon>
        <taxon>Heunggongvirae</taxon>
        <taxon>Uroviricota</taxon>
        <taxon>Caudoviricetes</taxon>
        <taxon>Sarkviridae</taxon>
        <taxon>Guernseyvirinae</taxon>
        <taxon>Cornellvirus</taxon>
        <taxon>Cornellvirus St162</taxon>
    </lineage>
</organism>
<feature type="compositionally biased region" description="Basic and acidic residues" evidence="1">
    <location>
        <begin position="45"/>
        <end position="60"/>
    </location>
</feature>
<protein>
    <submittedName>
        <fullName evidence="2">Uncharacterized protein</fullName>
    </submittedName>
</protein>